<evidence type="ECO:0000313" key="3">
    <source>
        <dbReference type="Proteomes" id="UP000024329"/>
    </source>
</evidence>
<protein>
    <submittedName>
        <fullName evidence="2">Uncharacterized protein</fullName>
    </submittedName>
</protein>
<dbReference type="PATRIC" id="fig|158500.4.peg.2319"/>
<proteinExistence type="predicted"/>
<sequence>MAGGPLKRRRGARVGVAVAIAAAVAVSLGLFQSAAEPARPREETGFGTIRADGKVILRVVAPILY</sequence>
<keyword evidence="1" id="KW-0472">Membrane</keyword>
<feature type="transmembrane region" description="Helical" evidence="1">
    <location>
        <begin position="12"/>
        <end position="31"/>
    </location>
</feature>
<comment type="caution">
    <text evidence="2">The sequence shown here is derived from an EMBL/GenBank/DDBJ whole genome shotgun (WGS) entry which is preliminary data.</text>
</comment>
<name>A0A031JWR9_9SPHN</name>
<evidence type="ECO:0000313" key="2">
    <source>
        <dbReference type="EMBL" id="EZP82251.1"/>
    </source>
</evidence>
<dbReference type="Proteomes" id="UP000024329">
    <property type="component" value="Unassembled WGS sequence"/>
</dbReference>
<dbReference type="AlphaFoldDB" id="A0A031JWR9"/>
<organism evidence="2 3">
    <name type="scientific">Novosphingobium resinovorum</name>
    <dbReference type="NCBI Taxonomy" id="158500"/>
    <lineage>
        <taxon>Bacteria</taxon>
        <taxon>Pseudomonadati</taxon>
        <taxon>Pseudomonadota</taxon>
        <taxon>Alphaproteobacteria</taxon>
        <taxon>Sphingomonadales</taxon>
        <taxon>Sphingomonadaceae</taxon>
        <taxon>Novosphingobium</taxon>
    </lineage>
</organism>
<reference evidence="2 3" key="1">
    <citation type="submission" date="2014-03" db="EMBL/GenBank/DDBJ databases">
        <title>Whole genome sequence of Novosphingobium resinovorum KF1.</title>
        <authorList>
            <person name="Gan H.M."/>
            <person name="Gan H.Y."/>
            <person name="Chew T.H."/>
            <person name="Savka M.A."/>
        </authorList>
    </citation>
    <scope>NUCLEOTIDE SEQUENCE [LARGE SCALE GENOMIC DNA]</scope>
    <source>
        <strain evidence="2 3">KF1</strain>
    </source>
</reference>
<dbReference type="EMBL" id="JFYZ01000010">
    <property type="protein sequence ID" value="EZP82251.1"/>
    <property type="molecule type" value="Genomic_DNA"/>
</dbReference>
<gene>
    <name evidence="2" type="ORF">BV97_02274</name>
</gene>
<accession>A0A031JWR9</accession>
<keyword evidence="1" id="KW-1133">Transmembrane helix</keyword>
<evidence type="ECO:0000256" key="1">
    <source>
        <dbReference type="SAM" id="Phobius"/>
    </source>
</evidence>
<keyword evidence="1" id="KW-0812">Transmembrane</keyword>